<keyword evidence="5 6" id="KW-0472">Membrane</keyword>
<evidence type="ECO:0000256" key="5">
    <source>
        <dbReference type="ARBA" id="ARBA00023136"/>
    </source>
</evidence>
<accession>A0ABR7Z9F4</accession>
<keyword evidence="9" id="KW-1185">Reference proteome</keyword>
<dbReference type="InterPro" id="IPR007267">
    <property type="entry name" value="GtrA_DPMS_TM"/>
</dbReference>
<sequence length="134" mass="15130">MIRRELGFFALIGALTVGVDFLVYFTLANFMSVQVAISKLIGFVAGSLFAYFANRYWTFKVDASIGNSAWRFAIVYIITLYINVAVNSRLLMLLEDHRWSVQLAFLGATALSATLNFLGMKFYVFSLRPSKETE</sequence>
<keyword evidence="4 6" id="KW-1133">Transmembrane helix</keyword>
<dbReference type="EMBL" id="JAAOCA010000048">
    <property type="protein sequence ID" value="MBD1602017.1"/>
    <property type="molecule type" value="Genomic_DNA"/>
</dbReference>
<evidence type="ECO:0000313" key="8">
    <source>
        <dbReference type="EMBL" id="MBD1602017.1"/>
    </source>
</evidence>
<feature type="domain" description="GtrA/DPMS transmembrane" evidence="7">
    <location>
        <begin position="9"/>
        <end position="125"/>
    </location>
</feature>
<feature type="transmembrane region" description="Helical" evidence="6">
    <location>
        <begin position="40"/>
        <end position="57"/>
    </location>
</feature>
<dbReference type="RefSeq" id="WP_190426311.1">
    <property type="nucleotide sequence ID" value="NZ_JAAOCA010000048.1"/>
</dbReference>
<comment type="caution">
    <text evidence="8">The sequence shown here is derived from an EMBL/GenBank/DDBJ whole genome shotgun (WGS) entry which is preliminary data.</text>
</comment>
<evidence type="ECO:0000256" key="6">
    <source>
        <dbReference type="SAM" id="Phobius"/>
    </source>
</evidence>
<comment type="subcellular location">
    <subcellularLocation>
        <location evidence="1">Membrane</location>
        <topology evidence="1">Multi-pass membrane protein</topology>
    </subcellularLocation>
</comment>
<feature type="transmembrane region" description="Helical" evidence="6">
    <location>
        <begin position="103"/>
        <end position="124"/>
    </location>
</feature>
<dbReference type="Proteomes" id="UP000805841">
    <property type="component" value="Unassembled WGS sequence"/>
</dbReference>
<dbReference type="InterPro" id="IPR051401">
    <property type="entry name" value="GtrA_CellWall_Glycosyl"/>
</dbReference>
<evidence type="ECO:0000256" key="3">
    <source>
        <dbReference type="ARBA" id="ARBA00022692"/>
    </source>
</evidence>
<reference evidence="8 9" key="1">
    <citation type="journal article" date="2020" name="Insects">
        <title>Bacteria Belonging to Pseudomonas typographi sp. nov. from the Bark Beetle Ips typographus Have Genomic Potential to Aid in the Host Ecology.</title>
        <authorList>
            <person name="Peral-Aranega E."/>
            <person name="Saati-Santamaria Z."/>
            <person name="Kolarik M."/>
            <person name="Rivas R."/>
            <person name="Garcia-Fraile P."/>
        </authorList>
    </citation>
    <scope>NUCLEOTIDE SEQUENCE [LARGE SCALE GENOMIC DNA]</scope>
    <source>
        <strain evidence="8 9">CA3A</strain>
    </source>
</reference>
<evidence type="ECO:0000256" key="2">
    <source>
        <dbReference type="ARBA" id="ARBA00009399"/>
    </source>
</evidence>
<evidence type="ECO:0000256" key="1">
    <source>
        <dbReference type="ARBA" id="ARBA00004141"/>
    </source>
</evidence>
<gene>
    <name evidence="8" type="ORF">HAQ05_25395</name>
</gene>
<dbReference type="PANTHER" id="PTHR38459">
    <property type="entry name" value="PROPHAGE BACTOPRENOL-LINKED GLUCOSE TRANSLOCASE HOMOLOG"/>
    <property type="match status" value="1"/>
</dbReference>
<feature type="transmembrane region" description="Helical" evidence="6">
    <location>
        <begin position="6"/>
        <end position="28"/>
    </location>
</feature>
<dbReference type="PANTHER" id="PTHR38459:SF1">
    <property type="entry name" value="PROPHAGE BACTOPRENOL-LINKED GLUCOSE TRANSLOCASE HOMOLOG"/>
    <property type="match status" value="1"/>
</dbReference>
<proteinExistence type="inferred from homology"/>
<evidence type="ECO:0000256" key="4">
    <source>
        <dbReference type="ARBA" id="ARBA00022989"/>
    </source>
</evidence>
<evidence type="ECO:0000259" key="7">
    <source>
        <dbReference type="Pfam" id="PF04138"/>
    </source>
</evidence>
<keyword evidence="3 6" id="KW-0812">Transmembrane</keyword>
<dbReference type="Pfam" id="PF04138">
    <property type="entry name" value="GtrA_DPMS_TM"/>
    <property type="match status" value="1"/>
</dbReference>
<organism evidence="8 9">
    <name type="scientific">Pseudomonas typographi</name>
    <dbReference type="NCBI Taxonomy" id="2715964"/>
    <lineage>
        <taxon>Bacteria</taxon>
        <taxon>Pseudomonadati</taxon>
        <taxon>Pseudomonadota</taxon>
        <taxon>Gammaproteobacteria</taxon>
        <taxon>Pseudomonadales</taxon>
        <taxon>Pseudomonadaceae</taxon>
        <taxon>Pseudomonas</taxon>
    </lineage>
</organism>
<name>A0ABR7Z9F4_9PSED</name>
<feature type="transmembrane region" description="Helical" evidence="6">
    <location>
        <begin position="69"/>
        <end position="91"/>
    </location>
</feature>
<comment type="similarity">
    <text evidence="2">Belongs to the GtrA family.</text>
</comment>
<protein>
    <submittedName>
        <fullName evidence="8">GtrA family protein</fullName>
    </submittedName>
</protein>
<evidence type="ECO:0000313" key="9">
    <source>
        <dbReference type="Proteomes" id="UP000805841"/>
    </source>
</evidence>